<evidence type="ECO:0000313" key="2">
    <source>
        <dbReference type="Proteomes" id="UP000565785"/>
    </source>
</evidence>
<keyword evidence="2" id="KW-1185">Reference proteome</keyword>
<evidence type="ECO:0000313" key="1">
    <source>
        <dbReference type="EMBL" id="NXO03298.1"/>
    </source>
</evidence>
<comment type="caution">
    <text evidence="1">The sequence shown here is derived from an EMBL/GenBank/DDBJ whole genome shotgun (WGS) entry which is preliminary data.</text>
</comment>
<dbReference type="PANTHER" id="PTHR10656">
    <property type="entry name" value="CELL FATE DETERMINING PROTEIN MAB21-RELATED"/>
    <property type="match status" value="1"/>
</dbReference>
<dbReference type="AlphaFoldDB" id="A0A7L1NY71"/>
<organism evidence="1 2">
    <name type="scientific">Rhinopomastus cyanomelas</name>
    <name type="common">Common scimitarbill</name>
    <dbReference type="NCBI Taxonomy" id="113115"/>
    <lineage>
        <taxon>Eukaryota</taxon>
        <taxon>Metazoa</taxon>
        <taxon>Chordata</taxon>
        <taxon>Craniata</taxon>
        <taxon>Vertebrata</taxon>
        <taxon>Euteleostomi</taxon>
        <taxon>Archelosauria</taxon>
        <taxon>Archosauria</taxon>
        <taxon>Dinosauria</taxon>
        <taxon>Saurischia</taxon>
        <taxon>Theropoda</taxon>
        <taxon>Coelurosauria</taxon>
        <taxon>Aves</taxon>
        <taxon>Neognathae</taxon>
        <taxon>Neoaves</taxon>
        <taxon>Telluraves</taxon>
        <taxon>Coraciimorphae</taxon>
        <taxon>Bucerotiformes</taxon>
        <taxon>Rhinopomastidae</taxon>
        <taxon>Rhinopomastus</taxon>
    </lineage>
</organism>
<dbReference type="InterPro" id="IPR024810">
    <property type="entry name" value="MAB21L/cGLR"/>
</dbReference>
<dbReference type="PRINTS" id="PR02107">
    <property type="entry name" value="INOS145TPRIP"/>
</dbReference>
<gene>
    <name evidence="1" type="primary">Itpripl1_5</name>
    <name evidence="1" type="ORF">RHICYA_R04176</name>
</gene>
<dbReference type="OrthoDB" id="9390510at2759"/>
<dbReference type="InterPro" id="IPR026250">
    <property type="entry name" value="ITPRIP-like"/>
</dbReference>
<feature type="non-terminal residue" evidence="1">
    <location>
        <position position="358"/>
    </location>
</feature>
<reference evidence="1 2" key="1">
    <citation type="submission" date="2019-09" db="EMBL/GenBank/DDBJ databases">
        <title>Bird 10,000 Genomes (B10K) Project - Family phase.</title>
        <authorList>
            <person name="Zhang G."/>
        </authorList>
    </citation>
    <scope>NUCLEOTIDE SEQUENCE [LARGE SCALE GENOMIC DNA]</scope>
    <source>
        <strain evidence="1">B10K-DU-002-35</strain>
        <tissue evidence="1">Muscle</tissue>
    </source>
</reference>
<name>A0A7L1NY71_RHICY</name>
<dbReference type="SMART" id="SM01265">
    <property type="entry name" value="Mab-21"/>
    <property type="match status" value="1"/>
</dbReference>
<accession>A0A7L1NY71</accession>
<protein>
    <submittedName>
        <fullName evidence="1">IPIL1 protein</fullName>
    </submittedName>
</protein>
<dbReference type="EMBL" id="VXBP01009184">
    <property type="protein sequence ID" value="NXO03298.1"/>
    <property type="molecule type" value="Genomic_DNA"/>
</dbReference>
<sequence length="358" mass="41000">ILAKRIQKPMKTVAHRSCVVEELVTELLEVCRKHLSKTFFPVLEPAIGVGSAFEGWCPNEDKDAYCMLVPLKPPRGHSFHLELGTSGGMLARDSRIRVELECTCGMKYMLCFIHTDEDKLRRNQAPSLLRTLCLGSYLDVQRIAFCFQSTVESVWGEVSHSRNYRLQVLPSCWFCRMLLTSDSGSTLPVVIIFGVQQGNSDLYLSSQPVDIYDSSITWPLSFAVAEAKFFSFIARNCERDSVHLECLHVLTRILDGSGISTYTMKTVVMHLLHQSWSFLGLSGWHRRYFMELLAEILVFLYHRLEERLLEHFFLDNDKLPGEIIMLSTFERGKPANLLQHLQEDVDAHSRAMSEFKKL</sequence>
<dbReference type="PANTHER" id="PTHR10656:SF40">
    <property type="entry name" value="INOSITOL 1,4,5-TRISPHOSPHATE RECEPTOR-INTERACTING PROTEIN-LIKE 1"/>
    <property type="match status" value="1"/>
</dbReference>
<proteinExistence type="predicted"/>
<dbReference type="GO" id="GO:0016020">
    <property type="term" value="C:membrane"/>
    <property type="evidence" value="ECO:0007669"/>
    <property type="project" value="TreeGrafter"/>
</dbReference>
<dbReference type="Gene3D" id="1.10.1410.40">
    <property type="match status" value="1"/>
</dbReference>
<dbReference type="Proteomes" id="UP000565785">
    <property type="component" value="Unassembled WGS sequence"/>
</dbReference>
<feature type="non-terminal residue" evidence="1">
    <location>
        <position position="1"/>
    </location>
</feature>